<dbReference type="RefSeq" id="WP_110290661.1">
    <property type="nucleotide sequence ID" value="NZ_QICS01000002.1"/>
</dbReference>
<keyword evidence="2" id="KW-0489">Methyltransferase</keyword>
<keyword evidence="2" id="KW-0808">Transferase</keyword>
<evidence type="ECO:0000313" key="2">
    <source>
        <dbReference type="EMBL" id="PXV93834.1"/>
    </source>
</evidence>
<dbReference type="InterPro" id="IPR029063">
    <property type="entry name" value="SAM-dependent_MTases_sf"/>
</dbReference>
<dbReference type="Gene3D" id="3.40.50.150">
    <property type="entry name" value="Vaccinia Virus protein VP39"/>
    <property type="match status" value="1"/>
</dbReference>
<name>A0A318F0D5_9FIRM</name>
<dbReference type="AlphaFoldDB" id="A0A318F0D5"/>
<sequence>MTKIRNKANIQEETVAKEFIKEYWEERSSGFTILRKAELNSNKYIRWKEEIKKKLPIAGLNILDVGCGCGFFSILLAELGHQVTGIDITQSMIEQGKLMLHGASEKINLLTMDAEKLTFDKESFDVVIARNVTWNLTNPKEAYKQWLSVLKSGGILLNYDAEYAKDHHKQQINCAKHAHNQLSKEELDKCHHIYHMLPISAQIRPEWDIQILEELGYKSIEIDKGVGERIYLEQDEFYIPTPMFGIKAVK</sequence>
<dbReference type="Proteomes" id="UP000247523">
    <property type="component" value="Unassembled WGS sequence"/>
</dbReference>
<evidence type="ECO:0000313" key="3">
    <source>
        <dbReference type="Proteomes" id="UP000247523"/>
    </source>
</evidence>
<feature type="domain" description="Methyltransferase type 11" evidence="1">
    <location>
        <begin position="63"/>
        <end position="157"/>
    </location>
</feature>
<dbReference type="GO" id="GO:0008757">
    <property type="term" value="F:S-adenosylmethionine-dependent methyltransferase activity"/>
    <property type="evidence" value="ECO:0007669"/>
    <property type="project" value="InterPro"/>
</dbReference>
<organism evidence="2 3">
    <name type="scientific">Lachnotalea glycerini</name>
    <dbReference type="NCBI Taxonomy" id="1763509"/>
    <lineage>
        <taxon>Bacteria</taxon>
        <taxon>Bacillati</taxon>
        <taxon>Bacillota</taxon>
        <taxon>Clostridia</taxon>
        <taxon>Lachnospirales</taxon>
        <taxon>Lachnospiraceae</taxon>
        <taxon>Lachnotalea</taxon>
    </lineage>
</organism>
<reference evidence="2 3" key="1">
    <citation type="submission" date="2018-05" db="EMBL/GenBank/DDBJ databases">
        <title>Genomic Encyclopedia of Type Strains, Phase IV (KMG-IV): sequencing the most valuable type-strain genomes for metagenomic binning, comparative biology and taxonomic classification.</title>
        <authorList>
            <person name="Goeker M."/>
        </authorList>
    </citation>
    <scope>NUCLEOTIDE SEQUENCE [LARGE SCALE GENOMIC DNA]</scope>
    <source>
        <strain evidence="2 3">DSM 28816</strain>
    </source>
</reference>
<comment type="caution">
    <text evidence="2">The sequence shown here is derived from an EMBL/GenBank/DDBJ whole genome shotgun (WGS) entry which is preliminary data.</text>
</comment>
<dbReference type="Pfam" id="PF08241">
    <property type="entry name" value="Methyltransf_11"/>
    <property type="match status" value="1"/>
</dbReference>
<dbReference type="InterPro" id="IPR013216">
    <property type="entry name" value="Methyltransf_11"/>
</dbReference>
<evidence type="ECO:0000259" key="1">
    <source>
        <dbReference type="Pfam" id="PF08241"/>
    </source>
</evidence>
<dbReference type="PANTHER" id="PTHR43591">
    <property type="entry name" value="METHYLTRANSFERASE"/>
    <property type="match status" value="1"/>
</dbReference>
<dbReference type="GO" id="GO:0032259">
    <property type="term" value="P:methylation"/>
    <property type="evidence" value="ECO:0007669"/>
    <property type="project" value="UniProtKB-KW"/>
</dbReference>
<dbReference type="PANTHER" id="PTHR43591:SF24">
    <property type="entry name" value="2-METHOXY-6-POLYPRENYL-1,4-BENZOQUINOL METHYLASE, MITOCHONDRIAL"/>
    <property type="match status" value="1"/>
</dbReference>
<dbReference type="EMBL" id="QICS01000002">
    <property type="protein sequence ID" value="PXV93834.1"/>
    <property type="molecule type" value="Genomic_DNA"/>
</dbReference>
<dbReference type="SUPFAM" id="SSF53335">
    <property type="entry name" value="S-adenosyl-L-methionine-dependent methyltransferases"/>
    <property type="match status" value="1"/>
</dbReference>
<gene>
    <name evidence="2" type="ORF">C8E03_102609</name>
</gene>
<dbReference type="CDD" id="cd02440">
    <property type="entry name" value="AdoMet_MTases"/>
    <property type="match status" value="1"/>
</dbReference>
<proteinExistence type="predicted"/>
<accession>A0A318F0D5</accession>
<protein>
    <submittedName>
        <fullName evidence="2">Methyltransferase family protein</fullName>
    </submittedName>
</protein>